<reference evidence="2" key="1">
    <citation type="journal article" date="2022" name="bioRxiv">
        <title>Sequencing and chromosome-scale assembly of the giantPleurodeles waltlgenome.</title>
        <authorList>
            <person name="Brown T."/>
            <person name="Elewa A."/>
            <person name="Iarovenko S."/>
            <person name="Subramanian E."/>
            <person name="Araus A.J."/>
            <person name="Petzold A."/>
            <person name="Susuki M."/>
            <person name="Suzuki K.-i.T."/>
            <person name="Hayashi T."/>
            <person name="Toyoda A."/>
            <person name="Oliveira C."/>
            <person name="Osipova E."/>
            <person name="Leigh N.D."/>
            <person name="Simon A."/>
            <person name="Yun M.H."/>
        </authorList>
    </citation>
    <scope>NUCLEOTIDE SEQUENCE</scope>
    <source>
        <strain evidence="2">20211129_DDA</strain>
        <tissue evidence="2">Liver</tissue>
    </source>
</reference>
<comment type="caution">
    <text evidence="2">The sequence shown here is derived from an EMBL/GenBank/DDBJ whole genome shotgun (WGS) entry which is preliminary data.</text>
</comment>
<keyword evidence="3" id="KW-1185">Reference proteome</keyword>
<evidence type="ECO:0000256" key="1">
    <source>
        <dbReference type="SAM" id="MobiDB-lite"/>
    </source>
</evidence>
<evidence type="ECO:0000313" key="3">
    <source>
        <dbReference type="Proteomes" id="UP001066276"/>
    </source>
</evidence>
<dbReference type="EMBL" id="JANPWB010000009">
    <property type="protein sequence ID" value="KAJ1156012.1"/>
    <property type="molecule type" value="Genomic_DNA"/>
</dbReference>
<protein>
    <submittedName>
        <fullName evidence="2">Uncharacterized protein</fullName>
    </submittedName>
</protein>
<evidence type="ECO:0000313" key="2">
    <source>
        <dbReference type="EMBL" id="KAJ1156012.1"/>
    </source>
</evidence>
<sequence>MVAASHDTGHTNHYDSAVTNLPSDSRADVRSLTIIKLYDPPAVNRAAHIRDFLDKITLPIVDSVAHEKLKVPITEHDIRTAI</sequence>
<name>A0AAV7RTZ1_PLEWA</name>
<feature type="region of interest" description="Disordered" evidence="1">
    <location>
        <begin position="1"/>
        <end position="22"/>
    </location>
</feature>
<gene>
    <name evidence="2" type="ORF">NDU88_008737</name>
</gene>
<organism evidence="2 3">
    <name type="scientific">Pleurodeles waltl</name>
    <name type="common">Iberian ribbed newt</name>
    <dbReference type="NCBI Taxonomy" id="8319"/>
    <lineage>
        <taxon>Eukaryota</taxon>
        <taxon>Metazoa</taxon>
        <taxon>Chordata</taxon>
        <taxon>Craniata</taxon>
        <taxon>Vertebrata</taxon>
        <taxon>Euteleostomi</taxon>
        <taxon>Amphibia</taxon>
        <taxon>Batrachia</taxon>
        <taxon>Caudata</taxon>
        <taxon>Salamandroidea</taxon>
        <taxon>Salamandridae</taxon>
        <taxon>Pleurodelinae</taxon>
        <taxon>Pleurodeles</taxon>
    </lineage>
</organism>
<proteinExistence type="predicted"/>
<dbReference type="Proteomes" id="UP001066276">
    <property type="component" value="Chromosome 5"/>
</dbReference>
<dbReference type="AlphaFoldDB" id="A0AAV7RTZ1"/>
<accession>A0AAV7RTZ1</accession>